<keyword evidence="7 12" id="KW-0418">Kinase</keyword>
<dbReference type="InterPro" id="IPR005467">
    <property type="entry name" value="His_kinase_dom"/>
</dbReference>
<evidence type="ECO:0000256" key="4">
    <source>
        <dbReference type="ARBA" id="ARBA00022553"/>
    </source>
</evidence>
<dbReference type="SMART" id="SM00388">
    <property type="entry name" value="HisKA"/>
    <property type="match status" value="1"/>
</dbReference>
<evidence type="ECO:0000256" key="8">
    <source>
        <dbReference type="ARBA" id="ARBA00022840"/>
    </source>
</evidence>
<feature type="transmembrane region" description="Helical" evidence="10">
    <location>
        <begin position="12"/>
        <end position="34"/>
    </location>
</feature>
<comment type="subcellular location">
    <subcellularLocation>
        <location evidence="2">Membrane</location>
    </subcellularLocation>
</comment>
<dbReference type="InterPro" id="IPR036890">
    <property type="entry name" value="HATPase_C_sf"/>
</dbReference>
<dbReference type="InterPro" id="IPR003661">
    <property type="entry name" value="HisK_dim/P_dom"/>
</dbReference>
<dbReference type="CDD" id="cd00082">
    <property type="entry name" value="HisKA"/>
    <property type="match status" value="1"/>
</dbReference>
<protein>
    <recommendedName>
        <fullName evidence="3">histidine kinase</fullName>
        <ecNumber evidence="3">2.7.13.3</ecNumber>
    </recommendedName>
</protein>
<evidence type="ECO:0000313" key="13">
    <source>
        <dbReference type="Proteomes" id="UP001303902"/>
    </source>
</evidence>
<dbReference type="PRINTS" id="PR00344">
    <property type="entry name" value="BCTRLSENSOR"/>
</dbReference>
<proteinExistence type="predicted"/>
<keyword evidence="4" id="KW-0597">Phosphoprotein</keyword>
<dbReference type="PANTHER" id="PTHR45453">
    <property type="entry name" value="PHOSPHATE REGULON SENSOR PROTEIN PHOR"/>
    <property type="match status" value="1"/>
</dbReference>
<keyword evidence="8" id="KW-0067">ATP-binding</keyword>
<keyword evidence="10" id="KW-1133">Transmembrane helix</keyword>
<feature type="transmembrane region" description="Helical" evidence="10">
    <location>
        <begin position="242"/>
        <end position="264"/>
    </location>
</feature>
<dbReference type="EMBL" id="CP129118">
    <property type="protein sequence ID" value="WOV87426.1"/>
    <property type="molecule type" value="Genomic_DNA"/>
</dbReference>
<dbReference type="CDD" id="cd00075">
    <property type="entry name" value="HATPase"/>
    <property type="match status" value="1"/>
</dbReference>
<keyword evidence="10" id="KW-0812">Transmembrane</keyword>
<dbReference type="Gene3D" id="1.10.287.130">
    <property type="match status" value="1"/>
</dbReference>
<keyword evidence="9" id="KW-0902">Two-component regulatory system</keyword>
<accession>A0ABZ0L4A6</accession>
<keyword evidence="13" id="KW-1185">Reference proteome</keyword>
<dbReference type="InterPro" id="IPR003594">
    <property type="entry name" value="HATPase_dom"/>
</dbReference>
<reference evidence="12 13" key="1">
    <citation type="submission" date="2023-06" db="EMBL/GenBank/DDBJ databases">
        <title>Sporosarcina sp. nov., isolated from Korean tranditional fermented seafood 'Jeotgal'.</title>
        <authorList>
            <person name="Yang A.I."/>
            <person name="Shin N.-R."/>
        </authorList>
    </citation>
    <scope>NUCLEOTIDE SEQUENCE [LARGE SCALE GENOMIC DNA]</scope>
    <source>
        <strain evidence="12 13">T2O-4</strain>
    </source>
</reference>
<dbReference type="PROSITE" id="PS50109">
    <property type="entry name" value="HIS_KIN"/>
    <property type="match status" value="1"/>
</dbReference>
<sequence length="556" mass="63705">MKLSSKMTVRFILYFLTFYWILFMGTTVIIVMFFSNFLSGFYFHDIRALEKTDVERGIVHQNGTRSFSKPFIDIANRSGGIVQLIDEGGNVLHSTKESLLPESYAIEELIAISKQTGVLAWEMDNEEMLVFLPYTSSDEVLETLEASPSFPSLSKEDEQLLEEQHASFELFDSNGILLHSNSLKEREKLTPVDVLASNSSINEQEELVSFTKLSSGEIAFVRIENPYYQSLAPNDIVLLKMMLNWFIGFHLFLMLFTLGFSLLIGRNYVKPVFYFLKWIERLSNQRYERPNDRTMRTKKNRFKRKYRIYEDIDRSLMRLSENLENNDRTILQTEKLREDWITGLSHDLKTPLSSIYGYANMLSSDHDWTSEEVRGFAKTMVEKSGYMDTLINELTYTYQLKSDGVIFDKTRVNFFTYVSDYVDRSDWKELCNPIGDKEVYVDIDQKRFERVLDNIVGNAVKHTSAGTPVHTEIRTDGGFVVLDVRDEGEGIPVQMLENLFNRYYRGTNTTTDDSGTGLGLTIAQQLVRGHGGEIEVETSAAGTTISVKLPLSSSSG</sequence>
<dbReference type="SUPFAM" id="SSF47384">
    <property type="entry name" value="Homodimeric domain of signal transducing histidine kinase"/>
    <property type="match status" value="1"/>
</dbReference>
<evidence type="ECO:0000256" key="5">
    <source>
        <dbReference type="ARBA" id="ARBA00022679"/>
    </source>
</evidence>
<dbReference type="RefSeq" id="WP_317967534.1">
    <property type="nucleotide sequence ID" value="NZ_CP129118.1"/>
</dbReference>
<feature type="domain" description="Histidine kinase" evidence="11">
    <location>
        <begin position="343"/>
        <end position="553"/>
    </location>
</feature>
<gene>
    <name evidence="12" type="ORF">QWT69_16490</name>
</gene>
<comment type="catalytic activity">
    <reaction evidence="1">
        <text>ATP + protein L-histidine = ADP + protein N-phospho-L-histidine.</text>
        <dbReference type="EC" id="2.7.13.3"/>
    </reaction>
</comment>
<name>A0ABZ0L4A6_9BACL</name>
<evidence type="ECO:0000256" key="7">
    <source>
        <dbReference type="ARBA" id="ARBA00022777"/>
    </source>
</evidence>
<evidence type="ECO:0000259" key="11">
    <source>
        <dbReference type="PROSITE" id="PS50109"/>
    </source>
</evidence>
<dbReference type="InterPro" id="IPR004358">
    <property type="entry name" value="Sig_transdc_His_kin-like_C"/>
</dbReference>
<dbReference type="InterPro" id="IPR036097">
    <property type="entry name" value="HisK_dim/P_sf"/>
</dbReference>
<evidence type="ECO:0000256" key="3">
    <source>
        <dbReference type="ARBA" id="ARBA00012438"/>
    </source>
</evidence>
<keyword evidence="10" id="KW-0472">Membrane</keyword>
<evidence type="ECO:0000256" key="6">
    <source>
        <dbReference type="ARBA" id="ARBA00022741"/>
    </source>
</evidence>
<dbReference type="PANTHER" id="PTHR45453:SF1">
    <property type="entry name" value="PHOSPHATE REGULON SENSOR PROTEIN PHOR"/>
    <property type="match status" value="1"/>
</dbReference>
<keyword evidence="5" id="KW-0808">Transferase</keyword>
<evidence type="ECO:0000313" key="12">
    <source>
        <dbReference type="EMBL" id="WOV87426.1"/>
    </source>
</evidence>
<dbReference type="GO" id="GO:0016301">
    <property type="term" value="F:kinase activity"/>
    <property type="evidence" value="ECO:0007669"/>
    <property type="project" value="UniProtKB-KW"/>
</dbReference>
<dbReference type="SUPFAM" id="SSF55874">
    <property type="entry name" value="ATPase domain of HSP90 chaperone/DNA topoisomerase II/histidine kinase"/>
    <property type="match status" value="1"/>
</dbReference>
<evidence type="ECO:0000256" key="10">
    <source>
        <dbReference type="SAM" id="Phobius"/>
    </source>
</evidence>
<dbReference type="Proteomes" id="UP001303902">
    <property type="component" value="Chromosome"/>
</dbReference>
<dbReference type="Gene3D" id="3.30.565.10">
    <property type="entry name" value="Histidine kinase-like ATPase, C-terminal domain"/>
    <property type="match status" value="1"/>
</dbReference>
<evidence type="ECO:0000256" key="2">
    <source>
        <dbReference type="ARBA" id="ARBA00004370"/>
    </source>
</evidence>
<dbReference type="Pfam" id="PF02518">
    <property type="entry name" value="HATPase_c"/>
    <property type="match status" value="1"/>
</dbReference>
<keyword evidence="6" id="KW-0547">Nucleotide-binding</keyword>
<evidence type="ECO:0000256" key="1">
    <source>
        <dbReference type="ARBA" id="ARBA00000085"/>
    </source>
</evidence>
<dbReference type="Pfam" id="PF00512">
    <property type="entry name" value="HisKA"/>
    <property type="match status" value="1"/>
</dbReference>
<evidence type="ECO:0000256" key="9">
    <source>
        <dbReference type="ARBA" id="ARBA00023012"/>
    </source>
</evidence>
<dbReference type="SMART" id="SM00387">
    <property type="entry name" value="HATPase_c"/>
    <property type="match status" value="1"/>
</dbReference>
<organism evidence="12 13">
    <name type="scientific">Sporosarcina oncorhynchi</name>
    <dbReference type="NCBI Taxonomy" id="3056444"/>
    <lineage>
        <taxon>Bacteria</taxon>
        <taxon>Bacillati</taxon>
        <taxon>Bacillota</taxon>
        <taxon>Bacilli</taxon>
        <taxon>Bacillales</taxon>
        <taxon>Caryophanaceae</taxon>
        <taxon>Sporosarcina</taxon>
    </lineage>
</organism>
<dbReference type="InterPro" id="IPR050351">
    <property type="entry name" value="BphY/WalK/GraS-like"/>
</dbReference>
<dbReference type="EC" id="2.7.13.3" evidence="3"/>